<dbReference type="EMBL" id="DRIG01000069">
    <property type="protein sequence ID" value="HEC78781.1"/>
    <property type="molecule type" value="Genomic_DNA"/>
</dbReference>
<protein>
    <submittedName>
        <fullName evidence="2">LysM peptidoglycan-binding domain-containing protein</fullName>
    </submittedName>
</protein>
<dbReference type="SUPFAM" id="SSF54106">
    <property type="entry name" value="LysM domain"/>
    <property type="match status" value="1"/>
</dbReference>
<dbReference type="Proteomes" id="UP000885826">
    <property type="component" value="Unassembled WGS sequence"/>
</dbReference>
<reference evidence="2" key="1">
    <citation type="journal article" date="2020" name="mSystems">
        <title>Genome- and Community-Level Interaction Insights into Carbon Utilization and Element Cycling Functions of Hydrothermarchaeota in Hydrothermal Sediment.</title>
        <authorList>
            <person name="Zhou Z."/>
            <person name="Liu Y."/>
            <person name="Xu W."/>
            <person name="Pan J."/>
            <person name="Luo Z.H."/>
            <person name="Li M."/>
        </authorList>
    </citation>
    <scope>NUCLEOTIDE SEQUENCE</scope>
    <source>
        <strain evidence="2">HyVt-388</strain>
    </source>
</reference>
<dbReference type="PANTHER" id="PTHR34700">
    <property type="entry name" value="POTASSIUM BINDING PROTEIN KBP"/>
    <property type="match status" value="1"/>
</dbReference>
<proteinExistence type="predicted"/>
<dbReference type="PANTHER" id="PTHR34700:SF4">
    <property type="entry name" value="PHAGE-LIKE ELEMENT PBSX PROTEIN XKDP"/>
    <property type="match status" value="1"/>
</dbReference>
<dbReference type="CDD" id="cd00118">
    <property type="entry name" value="LysM"/>
    <property type="match status" value="1"/>
</dbReference>
<organism evidence="2 3">
    <name type="scientific">candidate division WOR-3 bacterium</name>
    <dbReference type="NCBI Taxonomy" id="2052148"/>
    <lineage>
        <taxon>Bacteria</taxon>
        <taxon>Bacteria division WOR-3</taxon>
    </lineage>
</organism>
<accession>A0A9C9EN36</accession>
<evidence type="ECO:0000313" key="2">
    <source>
        <dbReference type="EMBL" id="HEC78781.1"/>
    </source>
</evidence>
<gene>
    <name evidence="2" type="ORF">ENI34_06525</name>
</gene>
<sequence length="94" mass="11091">MRKVYHDGSKWPMIYEANKDKIKNPNLIYPGWVLLIPTLDSYTVVPGDCLWLVASYLSIYSNAKRWPEIYEANKDKIKDPDFIYPNQEFVIPHD</sequence>
<evidence type="ECO:0000259" key="1">
    <source>
        <dbReference type="PROSITE" id="PS51782"/>
    </source>
</evidence>
<dbReference type="InterPro" id="IPR036779">
    <property type="entry name" value="LysM_dom_sf"/>
</dbReference>
<dbReference type="Gene3D" id="3.10.350.10">
    <property type="entry name" value="LysM domain"/>
    <property type="match status" value="2"/>
</dbReference>
<dbReference type="Pfam" id="PF01476">
    <property type="entry name" value="LysM"/>
    <property type="match status" value="2"/>
</dbReference>
<dbReference type="AlphaFoldDB" id="A0A9C9EN36"/>
<dbReference type="PROSITE" id="PS51782">
    <property type="entry name" value="LYSM"/>
    <property type="match status" value="1"/>
</dbReference>
<dbReference type="InterPro" id="IPR018392">
    <property type="entry name" value="LysM"/>
</dbReference>
<dbReference type="InterPro" id="IPR052196">
    <property type="entry name" value="Bact_Kbp"/>
</dbReference>
<evidence type="ECO:0000313" key="3">
    <source>
        <dbReference type="Proteomes" id="UP000885826"/>
    </source>
</evidence>
<name>A0A9C9EN36_UNCW3</name>
<comment type="caution">
    <text evidence="2">The sequence shown here is derived from an EMBL/GenBank/DDBJ whole genome shotgun (WGS) entry which is preliminary data.</text>
</comment>
<feature type="domain" description="LysM" evidence="1">
    <location>
        <begin position="40"/>
        <end position="91"/>
    </location>
</feature>